<protein>
    <recommendedName>
        <fullName evidence="5">NADH dehydrogenase [ubiquinone] 1 alpha subcomplex subunit</fullName>
    </recommendedName>
</protein>
<evidence type="ECO:0000256" key="2">
    <source>
        <dbReference type="SAM" id="MobiDB-lite"/>
    </source>
</evidence>
<dbReference type="GO" id="GO:0045271">
    <property type="term" value="C:respiratory chain complex I"/>
    <property type="evidence" value="ECO:0007669"/>
    <property type="project" value="InterPro"/>
</dbReference>
<dbReference type="InterPro" id="IPR007763">
    <property type="entry name" value="NDUFA12"/>
</dbReference>
<evidence type="ECO:0000313" key="4">
    <source>
        <dbReference type="Proteomes" id="UP001152885"/>
    </source>
</evidence>
<dbReference type="AlphaFoldDB" id="A0A9W4TZF7"/>
<feature type="compositionally biased region" description="Basic and acidic residues" evidence="2">
    <location>
        <begin position="179"/>
        <end position="200"/>
    </location>
</feature>
<dbReference type="InterPro" id="IPR052618">
    <property type="entry name" value="ComplexI_NDUFA12"/>
</dbReference>
<keyword evidence="4" id="KW-1185">Reference proteome</keyword>
<feature type="region of interest" description="Disordered" evidence="2">
    <location>
        <begin position="147"/>
        <end position="211"/>
    </location>
</feature>
<name>A0A9W4TZF7_9ASCO</name>
<dbReference type="EMBL" id="CANTUO010000005">
    <property type="protein sequence ID" value="CAI5759837.1"/>
    <property type="molecule type" value="Genomic_DNA"/>
</dbReference>
<dbReference type="Proteomes" id="UP001152885">
    <property type="component" value="Unassembled WGS sequence"/>
</dbReference>
<evidence type="ECO:0000313" key="3">
    <source>
        <dbReference type="EMBL" id="CAI5759837.1"/>
    </source>
</evidence>
<dbReference type="GO" id="GO:0032981">
    <property type="term" value="P:mitochondrial respiratory chain complex I assembly"/>
    <property type="evidence" value="ECO:0007669"/>
    <property type="project" value="TreeGrafter"/>
</dbReference>
<sequence length="211" mass="25993">MDIIKSKYPWWKIIKFKFQARRDVPFRRKWFVGYDLYGNTYWEFTIDGNLSRLRRKTEPYKPELFQVDYFKNIPPQWLQWLRRTRERPPSLNELIEDQLRQQRLKILSQQADVKWRNEKMRLENELSMKLQNELDKAKIENEEYKKIQEKQSENNEDPWRLADETRDKNPIEEASVNIKLREEVEDPWKSGDETRDKNPIEEANINIKPRH</sequence>
<comment type="similarity">
    <text evidence="1">Belongs to the complex I NDUFA12 subunit family.</text>
</comment>
<organism evidence="3 4">
    <name type="scientific">Candida verbasci</name>
    <dbReference type="NCBI Taxonomy" id="1227364"/>
    <lineage>
        <taxon>Eukaryota</taxon>
        <taxon>Fungi</taxon>
        <taxon>Dikarya</taxon>
        <taxon>Ascomycota</taxon>
        <taxon>Saccharomycotina</taxon>
        <taxon>Pichiomycetes</taxon>
        <taxon>Debaryomycetaceae</taxon>
        <taxon>Candida/Lodderomyces clade</taxon>
        <taxon>Candida</taxon>
    </lineage>
</organism>
<proteinExistence type="inferred from homology"/>
<comment type="caution">
    <text evidence="3">The sequence shown here is derived from an EMBL/GenBank/DDBJ whole genome shotgun (WGS) entry which is preliminary data.</text>
</comment>
<accession>A0A9W4TZF7</accession>
<evidence type="ECO:0008006" key="5">
    <source>
        <dbReference type="Google" id="ProtNLM"/>
    </source>
</evidence>
<dbReference type="OrthoDB" id="10255576at2759"/>
<evidence type="ECO:0000256" key="1">
    <source>
        <dbReference type="ARBA" id="ARBA00007355"/>
    </source>
</evidence>
<feature type="compositionally biased region" description="Basic and acidic residues" evidence="2">
    <location>
        <begin position="147"/>
        <end position="171"/>
    </location>
</feature>
<dbReference type="GO" id="GO:0005739">
    <property type="term" value="C:mitochondrion"/>
    <property type="evidence" value="ECO:0007669"/>
    <property type="project" value="TreeGrafter"/>
</dbReference>
<reference evidence="3" key="1">
    <citation type="submission" date="2022-12" db="EMBL/GenBank/DDBJ databases">
        <authorList>
            <person name="Brejova B."/>
        </authorList>
    </citation>
    <scope>NUCLEOTIDE SEQUENCE</scope>
</reference>
<dbReference type="PANTHER" id="PTHR32470:SF2">
    <property type="entry name" value="NADH DEHYDROGENASE [UBIQUINONE] 1 ALPHA SUBCOMPLEX ASSEMBLY FACTOR 2"/>
    <property type="match status" value="1"/>
</dbReference>
<dbReference type="Pfam" id="PF05071">
    <property type="entry name" value="NDUFA12"/>
    <property type="match status" value="1"/>
</dbReference>
<dbReference type="PANTHER" id="PTHR32470">
    <property type="entry name" value="ADH DEHYDROGENASE [UBIQUINONE] 1 ALPHA SUBCOMPLEX ASSEMBLY FACTOR 2"/>
    <property type="match status" value="1"/>
</dbReference>
<gene>
    <name evidence="3" type="ORF">CANVERA_P4349</name>
</gene>